<feature type="transmembrane region" description="Helical" evidence="2">
    <location>
        <begin position="448"/>
        <end position="469"/>
    </location>
</feature>
<feature type="transmembrane region" description="Helical" evidence="2">
    <location>
        <begin position="409"/>
        <end position="427"/>
    </location>
</feature>
<dbReference type="EMBL" id="WMEX01000006">
    <property type="protein sequence ID" value="MYL27471.1"/>
    <property type="molecule type" value="Genomic_DNA"/>
</dbReference>
<reference evidence="5 6" key="1">
    <citation type="submission" date="2019-11" db="EMBL/GenBank/DDBJ databases">
        <title>Genome sequences of 17 halophilic strains isolated from different environments.</title>
        <authorList>
            <person name="Furrow R.E."/>
        </authorList>
    </citation>
    <scope>NUCLEOTIDE SEQUENCE [LARGE SCALE GENOMIC DNA]</scope>
    <source>
        <strain evidence="5 6">22507_15_FS</strain>
    </source>
</reference>
<evidence type="ECO:0000259" key="4">
    <source>
        <dbReference type="Pfam" id="PF14402"/>
    </source>
</evidence>
<keyword evidence="2" id="KW-1133">Transmembrane helix</keyword>
<evidence type="ECO:0000313" key="6">
    <source>
        <dbReference type="Proteomes" id="UP000460751"/>
    </source>
</evidence>
<feature type="transmembrane region" description="Helical" evidence="2">
    <location>
        <begin position="314"/>
        <end position="334"/>
    </location>
</feature>
<evidence type="ECO:0000256" key="1">
    <source>
        <dbReference type="SAM" id="MobiDB-lite"/>
    </source>
</evidence>
<accession>A0A9X4YD24</accession>
<evidence type="ECO:0000313" key="5">
    <source>
        <dbReference type="EMBL" id="MYL27471.1"/>
    </source>
</evidence>
<keyword evidence="2" id="KW-0812">Transmembrane</keyword>
<gene>
    <name evidence="5" type="ORF">GLW01_11780</name>
</gene>
<feature type="transmembrane region" description="Helical" evidence="2">
    <location>
        <begin position="6"/>
        <end position="24"/>
    </location>
</feature>
<feature type="transmembrane region" description="Helical" evidence="2">
    <location>
        <begin position="475"/>
        <end position="492"/>
    </location>
</feature>
<comment type="caution">
    <text evidence="5">The sequence shown here is derived from an EMBL/GenBank/DDBJ whole genome shotgun (WGS) entry which is preliminary data.</text>
</comment>
<dbReference type="OrthoDB" id="253840at2"/>
<keyword evidence="2" id="KW-0472">Membrane</keyword>
<feature type="compositionally biased region" description="Polar residues" evidence="1">
    <location>
        <begin position="122"/>
        <end position="134"/>
    </location>
</feature>
<feature type="transmembrane region" description="Helical" evidence="2">
    <location>
        <begin position="382"/>
        <end position="403"/>
    </location>
</feature>
<dbReference type="Pfam" id="PF14402">
    <property type="entry name" value="7TM_transglut"/>
    <property type="match status" value="1"/>
</dbReference>
<dbReference type="Proteomes" id="UP000460751">
    <property type="component" value="Unassembled WGS sequence"/>
</dbReference>
<dbReference type="Pfam" id="PF14400">
    <property type="entry name" value="Transglut_i_TM"/>
    <property type="match status" value="1"/>
</dbReference>
<dbReference type="InterPro" id="IPR025838">
    <property type="entry name" value="Transglut_i_TM"/>
</dbReference>
<feature type="region of interest" description="Disordered" evidence="1">
    <location>
        <begin position="114"/>
        <end position="134"/>
    </location>
</feature>
<dbReference type="InterPro" id="IPR025840">
    <property type="entry name" value="7TM_transglut"/>
</dbReference>
<dbReference type="AlphaFoldDB" id="A0A9X4YD24"/>
<feature type="transmembrane region" description="Helical" evidence="2">
    <location>
        <begin position="340"/>
        <end position="370"/>
    </location>
</feature>
<dbReference type="RefSeq" id="WP_160899176.1">
    <property type="nucleotide sequence ID" value="NZ_WMEX01000006.1"/>
</dbReference>
<organism evidence="5 6">
    <name type="scientific">Vreelandella halophila</name>
    <dbReference type="NCBI Taxonomy" id="86177"/>
    <lineage>
        <taxon>Bacteria</taxon>
        <taxon>Pseudomonadati</taxon>
        <taxon>Pseudomonadota</taxon>
        <taxon>Gammaproteobacteria</taxon>
        <taxon>Oceanospirillales</taxon>
        <taxon>Halomonadaceae</taxon>
        <taxon>Vreelandella</taxon>
    </lineage>
</organism>
<feature type="domain" description="Inactive transglutaminase fused to 7 transmembrane helices" evidence="3">
    <location>
        <begin position="25"/>
        <end position="186"/>
    </location>
</feature>
<protein>
    <submittedName>
        <fullName evidence="5">Gonadoliberin III</fullName>
    </submittedName>
</protein>
<evidence type="ECO:0000256" key="2">
    <source>
        <dbReference type="SAM" id="Phobius"/>
    </source>
</evidence>
<sequence length="507" mass="55959">MRQQPLFFLAVSVLIIIGVSMMWLRHDRLGIPLLPANDKPVWLVEARIDFVALGDETLASLSLPNDPPGYRIISEQAASPGYGFSRIIESTGRRGEWSKRQATGPQTLYYKVQFAPGKNGTPRPSGNTEAPSNPQRIIWEEPQATAAADLLETARRRSSTPASLTRELIKAVQSPNDQNAALLLDQHSPQQLVVRLLNQSGVPARLAMGLKLEDARRNQSLQPLVDVYIEDSWHLYDLERGGQQGITPNTLVWHRTSGPVLDVMGGQNSQVRFSMMRQSIPALDLAQSQTSADQPLGYISLYQLPIEEQGMLKLLLLLPLGALVVAFMRIVIGIRTSGTFMPVLIALAFIQTTLLPGLTAFLTIVGLGLLLRGYLSRLNLLLVARIAAMIVLVVLLTGLLSVFGHEMGINLGMTITFFPMIIIAWTIERMSVIWEEQGAREVAIQGGGSLLVAIAAYGLMQLATVRHLTFNFPEVHLIILALILLVGQYTGYKLSELYRFRSMVEKD</sequence>
<feature type="domain" description="7 transmembrane helices usually fused to an inactive transglutaminase" evidence="4">
    <location>
        <begin position="259"/>
        <end position="503"/>
    </location>
</feature>
<proteinExistence type="predicted"/>
<name>A0A9X4YD24_9GAMM</name>
<keyword evidence="6" id="KW-1185">Reference proteome</keyword>
<evidence type="ECO:0000259" key="3">
    <source>
        <dbReference type="Pfam" id="PF14400"/>
    </source>
</evidence>